<proteinExistence type="predicted"/>
<dbReference type="Proteomes" id="UP000053630">
    <property type="component" value="Unassembled WGS sequence"/>
</dbReference>
<dbReference type="GeneID" id="18679477"/>
<dbReference type="KEGG" id="fme:FOMMEDRAFT_65334"/>
<dbReference type="Pfam" id="PF13359">
    <property type="entry name" value="DDE_Tnp_4"/>
    <property type="match status" value="1"/>
</dbReference>
<organism evidence="4 5">
    <name type="scientific">Fomitiporia mediterranea (strain MF3/22)</name>
    <name type="common">Grapevine white-rot fungus</name>
    <dbReference type="NCBI Taxonomy" id="694068"/>
    <lineage>
        <taxon>Eukaryota</taxon>
        <taxon>Fungi</taxon>
        <taxon>Dikarya</taxon>
        <taxon>Basidiomycota</taxon>
        <taxon>Agaricomycotina</taxon>
        <taxon>Agaricomycetes</taxon>
        <taxon>Hymenochaetales</taxon>
        <taxon>Hymenochaetaceae</taxon>
        <taxon>Fomitiporia</taxon>
    </lineage>
</organism>
<dbReference type="RefSeq" id="XP_007272299.1">
    <property type="nucleotide sequence ID" value="XM_007272237.1"/>
</dbReference>
<evidence type="ECO:0000313" key="4">
    <source>
        <dbReference type="EMBL" id="EJC97439.1"/>
    </source>
</evidence>
<keyword evidence="5" id="KW-1185">Reference proteome</keyword>
<evidence type="ECO:0000256" key="2">
    <source>
        <dbReference type="ARBA" id="ARBA00022723"/>
    </source>
</evidence>
<dbReference type="InterPro" id="IPR027806">
    <property type="entry name" value="HARBI1_dom"/>
</dbReference>
<dbReference type="AlphaFoldDB" id="R7SIK4"/>
<dbReference type="EMBL" id="JH718524">
    <property type="protein sequence ID" value="EJC97439.1"/>
    <property type="molecule type" value="Genomic_DNA"/>
</dbReference>
<evidence type="ECO:0000256" key="1">
    <source>
        <dbReference type="ARBA" id="ARBA00001968"/>
    </source>
</evidence>
<sequence length="87" mass="10342">FTIRPFTDYERTNDPQESRRRRDFNFKLSHCRIAIEHAFGMLKGRFTSLRSFPGYKLNVIYMTVEALMVIHNILIDLNDDPETIANY</sequence>
<reference evidence="5" key="1">
    <citation type="journal article" date="2012" name="Science">
        <title>The Paleozoic origin of enzymatic lignin decomposition reconstructed from 31 fungal genomes.</title>
        <authorList>
            <person name="Floudas D."/>
            <person name="Binder M."/>
            <person name="Riley R."/>
            <person name="Barry K."/>
            <person name="Blanchette R.A."/>
            <person name="Henrissat B."/>
            <person name="Martinez A.T."/>
            <person name="Otillar R."/>
            <person name="Spatafora J.W."/>
            <person name="Yadav J.S."/>
            <person name="Aerts A."/>
            <person name="Benoit I."/>
            <person name="Boyd A."/>
            <person name="Carlson A."/>
            <person name="Copeland A."/>
            <person name="Coutinho P.M."/>
            <person name="de Vries R.P."/>
            <person name="Ferreira P."/>
            <person name="Findley K."/>
            <person name="Foster B."/>
            <person name="Gaskell J."/>
            <person name="Glotzer D."/>
            <person name="Gorecki P."/>
            <person name="Heitman J."/>
            <person name="Hesse C."/>
            <person name="Hori C."/>
            <person name="Igarashi K."/>
            <person name="Jurgens J.A."/>
            <person name="Kallen N."/>
            <person name="Kersten P."/>
            <person name="Kohler A."/>
            <person name="Kuees U."/>
            <person name="Kumar T.K.A."/>
            <person name="Kuo A."/>
            <person name="LaButti K."/>
            <person name="Larrondo L.F."/>
            <person name="Lindquist E."/>
            <person name="Ling A."/>
            <person name="Lombard V."/>
            <person name="Lucas S."/>
            <person name="Lundell T."/>
            <person name="Martin R."/>
            <person name="McLaughlin D.J."/>
            <person name="Morgenstern I."/>
            <person name="Morin E."/>
            <person name="Murat C."/>
            <person name="Nagy L.G."/>
            <person name="Nolan M."/>
            <person name="Ohm R.A."/>
            <person name="Patyshakuliyeva A."/>
            <person name="Rokas A."/>
            <person name="Ruiz-Duenas F.J."/>
            <person name="Sabat G."/>
            <person name="Salamov A."/>
            <person name="Samejima M."/>
            <person name="Schmutz J."/>
            <person name="Slot J.C."/>
            <person name="St John F."/>
            <person name="Stenlid J."/>
            <person name="Sun H."/>
            <person name="Sun S."/>
            <person name="Syed K."/>
            <person name="Tsang A."/>
            <person name="Wiebenga A."/>
            <person name="Young D."/>
            <person name="Pisabarro A."/>
            <person name="Eastwood D.C."/>
            <person name="Martin F."/>
            <person name="Cullen D."/>
            <person name="Grigoriev I.V."/>
            <person name="Hibbett D.S."/>
        </authorList>
    </citation>
    <scope>NUCLEOTIDE SEQUENCE [LARGE SCALE GENOMIC DNA]</scope>
    <source>
        <strain evidence="5">MF3/22</strain>
    </source>
</reference>
<gene>
    <name evidence="4" type="ORF">FOMMEDRAFT_65334</name>
</gene>
<feature type="non-terminal residue" evidence="4">
    <location>
        <position position="87"/>
    </location>
</feature>
<protein>
    <recommendedName>
        <fullName evidence="3">DDE Tnp4 domain-containing protein</fullName>
    </recommendedName>
</protein>
<evidence type="ECO:0000259" key="3">
    <source>
        <dbReference type="Pfam" id="PF13359"/>
    </source>
</evidence>
<name>R7SIK4_FOMME</name>
<evidence type="ECO:0000313" key="5">
    <source>
        <dbReference type="Proteomes" id="UP000053630"/>
    </source>
</evidence>
<dbReference type="GO" id="GO:0046872">
    <property type="term" value="F:metal ion binding"/>
    <property type="evidence" value="ECO:0007669"/>
    <property type="project" value="UniProtKB-KW"/>
</dbReference>
<dbReference type="OrthoDB" id="3233403at2759"/>
<keyword evidence="2" id="KW-0479">Metal-binding</keyword>
<feature type="domain" description="DDE Tnp4" evidence="3">
    <location>
        <begin position="1"/>
        <end position="72"/>
    </location>
</feature>
<accession>R7SIK4</accession>
<feature type="non-terminal residue" evidence="4">
    <location>
        <position position="1"/>
    </location>
</feature>
<comment type="cofactor">
    <cofactor evidence="1">
        <name>a divalent metal cation</name>
        <dbReference type="ChEBI" id="CHEBI:60240"/>
    </cofactor>
</comment>